<evidence type="ECO:0000313" key="3">
    <source>
        <dbReference type="Proteomes" id="UP000717696"/>
    </source>
</evidence>
<protein>
    <submittedName>
        <fullName evidence="2">Uncharacterized protein</fullName>
    </submittedName>
</protein>
<reference evidence="2" key="1">
    <citation type="journal article" date="2021" name="Nat. Commun.">
        <title>Genetic determinants of endophytism in the Arabidopsis root mycobiome.</title>
        <authorList>
            <person name="Mesny F."/>
            <person name="Miyauchi S."/>
            <person name="Thiergart T."/>
            <person name="Pickel B."/>
            <person name="Atanasova L."/>
            <person name="Karlsson M."/>
            <person name="Huettel B."/>
            <person name="Barry K.W."/>
            <person name="Haridas S."/>
            <person name="Chen C."/>
            <person name="Bauer D."/>
            <person name="Andreopoulos W."/>
            <person name="Pangilinan J."/>
            <person name="LaButti K."/>
            <person name="Riley R."/>
            <person name="Lipzen A."/>
            <person name="Clum A."/>
            <person name="Drula E."/>
            <person name="Henrissat B."/>
            <person name="Kohler A."/>
            <person name="Grigoriev I.V."/>
            <person name="Martin F.M."/>
            <person name="Hacquard S."/>
        </authorList>
    </citation>
    <scope>NUCLEOTIDE SEQUENCE</scope>
    <source>
        <strain evidence="2">MPI-CAGE-AT-0021</strain>
    </source>
</reference>
<dbReference type="Proteomes" id="UP000717696">
    <property type="component" value="Unassembled WGS sequence"/>
</dbReference>
<gene>
    <name evidence="2" type="ORF">B0J13DRAFT_665376</name>
</gene>
<evidence type="ECO:0000313" key="2">
    <source>
        <dbReference type="EMBL" id="KAH7147194.1"/>
    </source>
</evidence>
<dbReference type="Pfam" id="PF20219">
    <property type="entry name" value="DUF6579"/>
    <property type="match status" value="1"/>
</dbReference>
<accession>A0A9P9EX53</accession>
<evidence type="ECO:0000256" key="1">
    <source>
        <dbReference type="SAM" id="MobiDB-lite"/>
    </source>
</evidence>
<dbReference type="AlphaFoldDB" id="A0A9P9EX53"/>
<dbReference type="EMBL" id="JAGMUU010000008">
    <property type="protein sequence ID" value="KAH7147194.1"/>
    <property type="molecule type" value="Genomic_DNA"/>
</dbReference>
<sequence length="475" mass="51463">MPNRTQRGGSSVSEQMRFFEPLQNQVEPISDGVNWPLESTTIPSPTHAADVKQKFAAWKRLVRAKARCARPLKRSAGDIIQNVMSTSQAVVFGIRPGGKAAKYRKKRQDLPSSSNCSIQSILSDTKDVVIDIHESVRIKEELRKQNILISSGGSGPEGFAGIVYKYIKMHAGRSKRRSDRFFVWHPDTSWHSAFYDMVTKNPLPASFCGESDDLDRLCISIKAFRQLMRAENRGDEALDCHILIPSWYDIKLDSPLHFPDELLPMRIIGPTHDGGRALVSFNLPHAQGGLSLEGVDNIFNPKLLSRDNAEAAGTGIAISGVISSGLAGSGLGIGAAGLLGIVASPVSILVVAPLFVGSLCFGAAAGEEVVHVVADMLSNKPARILGSYETIQCILPCFVLESNAQNNSALRTHGRAKSHMWSAVGARTMSPCGQPEARDAANGRASDQGPSIRSNPLVPRQWPLRDRSGQQQSAK</sequence>
<proteinExistence type="predicted"/>
<organism evidence="2 3">
    <name type="scientific">Dactylonectria estremocensis</name>
    <dbReference type="NCBI Taxonomy" id="1079267"/>
    <lineage>
        <taxon>Eukaryota</taxon>
        <taxon>Fungi</taxon>
        <taxon>Dikarya</taxon>
        <taxon>Ascomycota</taxon>
        <taxon>Pezizomycotina</taxon>
        <taxon>Sordariomycetes</taxon>
        <taxon>Hypocreomycetidae</taxon>
        <taxon>Hypocreales</taxon>
        <taxon>Nectriaceae</taxon>
        <taxon>Dactylonectria</taxon>
    </lineage>
</organism>
<comment type="caution">
    <text evidence="2">The sequence shown here is derived from an EMBL/GenBank/DDBJ whole genome shotgun (WGS) entry which is preliminary data.</text>
</comment>
<keyword evidence="3" id="KW-1185">Reference proteome</keyword>
<dbReference type="OrthoDB" id="3852249at2759"/>
<dbReference type="InterPro" id="IPR046486">
    <property type="entry name" value="DUF6579"/>
</dbReference>
<feature type="region of interest" description="Disordered" evidence="1">
    <location>
        <begin position="427"/>
        <end position="475"/>
    </location>
</feature>
<name>A0A9P9EX53_9HYPO</name>